<protein>
    <submittedName>
        <fullName evidence="2">Putative glutamyl-tRNA(Gln) amidotransferase subunit</fullName>
    </submittedName>
</protein>
<keyword evidence="3" id="KW-1185">Reference proteome</keyword>
<comment type="caution">
    <text evidence="2">The sequence shown here is derived from an EMBL/GenBank/DDBJ whole genome shotgun (WGS) entry which is preliminary data.</text>
</comment>
<keyword evidence="2" id="KW-0808">Transferase</keyword>
<feature type="domain" description="Amidase" evidence="1">
    <location>
        <begin position="26"/>
        <end position="234"/>
    </location>
</feature>
<dbReference type="eggNOG" id="COG0154">
    <property type="taxonomic scope" value="Bacteria"/>
</dbReference>
<dbReference type="EMBL" id="AAYA01000011">
    <property type="protein sequence ID" value="EBA07038.1"/>
    <property type="molecule type" value="Genomic_DNA"/>
</dbReference>
<evidence type="ECO:0000259" key="1">
    <source>
        <dbReference type="Pfam" id="PF01425"/>
    </source>
</evidence>
<dbReference type="OrthoDB" id="9777859at2"/>
<dbReference type="PANTHER" id="PTHR11895">
    <property type="entry name" value="TRANSAMIDASE"/>
    <property type="match status" value="1"/>
</dbReference>
<evidence type="ECO:0000313" key="2">
    <source>
        <dbReference type="EMBL" id="EBA07038.1"/>
    </source>
</evidence>
<dbReference type="InterPro" id="IPR000120">
    <property type="entry name" value="Amidase"/>
</dbReference>
<dbReference type="RefSeq" id="WP_005861134.1">
    <property type="nucleotide sequence ID" value="NZ_AAYA01000011.1"/>
</dbReference>
<dbReference type="PANTHER" id="PTHR11895:SF151">
    <property type="entry name" value="GLUTAMYL-TRNA(GLN) AMIDOTRANSFERASE SUBUNIT A"/>
    <property type="match status" value="1"/>
</dbReference>
<dbReference type="SUPFAM" id="SSF75304">
    <property type="entry name" value="Amidase signature (AS) enzymes"/>
    <property type="match status" value="1"/>
</dbReference>
<dbReference type="GO" id="GO:0016740">
    <property type="term" value="F:transferase activity"/>
    <property type="evidence" value="ECO:0007669"/>
    <property type="project" value="UniProtKB-KW"/>
</dbReference>
<organism evidence="2 3">
    <name type="scientific">Sagittula stellata (strain ATCC 700073 / DSM 11524 / E-37)</name>
    <dbReference type="NCBI Taxonomy" id="388399"/>
    <lineage>
        <taxon>Bacteria</taxon>
        <taxon>Pseudomonadati</taxon>
        <taxon>Pseudomonadota</taxon>
        <taxon>Alphaproteobacteria</taxon>
        <taxon>Rhodobacterales</taxon>
        <taxon>Roseobacteraceae</taxon>
        <taxon>Sagittula</taxon>
    </lineage>
</organism>
<evidence type="ECO:0000313" key="3">
    <source>
        <dbReference type="Proteomes" id="UP000005713"/>
    </source>
</evidence>
<dbReference type="Proteomes" id="UP000005713">
    <property type="component" value="Unassembled WGS sequence"/>
</dbReference>
<proteinExistence type="predicted"/>
<dbReference type="InterPro" id="IPR036928">
    <property type="entry name" value="AS_sf"/>
</dbReference>
<feature type="domain" description="Amidase" evidence="1">
    <location>
        <begin position="325"/>
        <end position="430"/>
    </location>
</feature>
<accession>A3K6R1</accession>
<sequence length="449" mass="46315">MNAMDLSASDFAARVRAGELSPAQVAQAARARVAERDPALNAMTVLNPALDDEAAEVAARLAAGEDLPLAGVPVVIKDNIWVRGLPVTQGSRLFADFVAPEDARAVSRLRAAGAMILGIAACSEFACKGVTNTPLHGKTRNPVDTKLTTGGSSGGPVAAVAAGMAPLALGTDAGGSSRRPPAHTGLYGFKPTQDLVPYGPGFDEPVDGISAICPMARTLDDIELAMSVLADLRPGIPMPGPYVWSADFGHGQPLDADVATSFETFVRGMVASGGEMTEAAPDWGGLTGGSVMALQHAGLARLFGPAWKKDPSVFDSDIAGQIETGMALRAATLAEAQRASARIGAILNGFLDRYGIVMVPTTPCPAWPVDQLAPTEIGGQPCAPRDHAAFTPQANHAGCPALTVPFARTRAGLPIGLQIMAPRGRDADLLATARTITAALARNTHERAT</sequence>
<dbReference type="Gene3D" id="3.90.1300.10">
    <property type="entry name" value="Amidase signature (AS) domain"/>
    <property type="match status" value="1"/>
</dbReference>
<dbReference type="InterPro" id="IPR023631">
    <property type="entry name" value="Amidase_dom"/>
</dbReference>
<gene>
    <name evidence="2" type="ORF">SSE37_12611</name>
</gene>
<reference evidence="2 3" key="1">
    <citation type="submission" date="2006-06" db="EMBL/GenBank/DDBJ databases">
        <authorList>
            <person name="Moran M.A."/>
            <person name="Ferriera S."/>
            <person name="Johnson J."/>
            <person name="Kravitz S."/>
            <person name="Beeson K."/>
            <person name="Sutton G."/>
            <person name="Rogers Y.-H."/>
            <person name="Friedman R."/>
            <person name="Frazier M."/>
            <person name="Venter J.C."/>
        </authorList>
    </citation>
    <scope>NUCLEOTIDE SEQUENCE [LARGE SCALE GENOMIC DNA]</scope>
    <source>
        <strain evidence="2 3">E-37</strain>
    </source>
</reference>
<dbReference type="AlphaFoldDB" id="A3K6R1"/>
<name>A3K6R1_SAGS3</name>
<dbReference type="Pfam" id="PF01425">
    <property type="entry name" value="Amidase"/>
    <property type="match status" value="2"/>
</dbReference>